<keyword evidence="4" id="KW-1185">Reference proteome</keyword>
<accession>A0ABV6VJW5</accession>
<dbReference type="InterPro" id="IPR000772">
    <property type="entry name" value="Ricin_B_lectin"/>
</dbReference>
<feature type="signal peptide" evidence="1">
    <location>
        <begin position="1"/>
        <end position="38"/>
    </location>
</feature>
<evidence type="ECO:0000313" key="3">
    <source>
        <dbReference type="EMBL" id="MFC1414039.1"/>
    </source>
</evidence>
<dbReference type="SUPFAM" id="SSF50370">
    <property type="entry name" value="Ricin B-like lectins"/>
    <property type="match status" value="1"/>
</dbReference>
<evidence type="ECO:0000313" key="4">
    <source>
        <dbReference type="Proteomes" id="UP001592582"/>
    </source>
</evidence>
<reference evidence="3 4" key="1">
    <citation type="submission" date="2024-09" db="EMBL/GenBank/DDBJ databases">
        <authorList>
            <person name="Lee S.D."/>
        </authorList>
    </citation>
    <scope>NUCLEOTIDE SEQUENCE [LARGE SCALE GENOMIC DNA]</scope>
    <source>
        <strain evidence="3 4">N1-1</strain>
    </source>
</reference>
<keyword evidence="1" id="KW-0732">Signal</keyword>
<dbReference type="InterPro" id="IPR035992">
    <property type="entry name" value="Ricin_B-like_lectins"/>
</dbReference>
<dbReference type="Gene3D" id="2.80.10.50">
    <property type="match status" value="1"/>
</dbReference>
<feature type="chain" id="PRO_5046084118" evidence="1">
    <location>
        <begin position="39"/>
        <end position="577"/>
    </location>
</feature>
<proteinExistence type="predicted"/>
<dbReference type="CDD" id="cd00161">
    <property type="entry name" value="beta-trefoil_Ricin-like"/>
    <property type="match status" value="1"/>
</dbReference>
<dbReference type="Gene3D" id="3.20.20.80">
    <property type="entry name" value="Glycosidases"/>
    <property type="match status" value="1"/>
</dbReference>
<dbReference type="RefSeq" id="WP_380516912.1">
    <property type="nucleotide sequence ID" value="NZ_JBHEZX010000020.1"/>
</dbReference>
<feature type="domain" description="Ricin B lectin" evidence="2">
    <location>
        <begin position="437"/>
        <end position="515"/>
    </location>
</feature>
<evidence type="ECO:0000259" key="2">
    <source>
        <dbReference type="Pfam" id="PF14200"/>
    </source>
</evidence>
<feature type="domain" description="Ricin B lectin" evidence="2">
    <location>
        <begin position="524"/>
        <end position="575"/>
    </location>
</feature>
<evidence type="ECO:0000256" key="1">
    <source>
        <dbReference type="SAM" id="SignalP"/>
    </source>
</evidence>
<dbReference type="Pfam" id="PF14200">
    <property type="entry name" value="RicinB_lectin_2"/>
    <property type="match status" value="2"/>
</dbReference>
<sequence length="577" mass="59536">MNTLTSLNGPRAGRTVALLSTIGLLAAGAALAAPSAHAAAGASTTLVVSANAPFRPVTHVATGSLYGLANATTPSDSLVEAIKPNTFVQMPAGGHQQGSGDILVVAPEAARAGAKVVDRLSDAYPGWPYQFSWNNWFTLVDQQIAQVKASGITNLAAYALWNESDNTWLSSNGTFEDFWTKTYREVRSKDATTPIQGPSLSDNISDMQNFLQNAVATNTVPDILAWHELENSAKIAGDVATVTNIEKNLGITPRPIAIEEYAAPSQVGVPGALVGYIAKFERLGIHDAELAFWNQSGALGDLLTGQGGSPNGAYWLYKWYADMSGNMVTTTPPANTGIDGAAALNSAGNQLSVVFGGGSGDSAVTVNGLAGFGSTVHVKVEYTPSPGRTVAVAGPSTLSESDYAVSNGSITVPVSAMNAAYGYHLVVTPSSGSSSSPAGTYQIKNVNSGLALDTQNSGTAQGTLVDQATVSTSATQTWTLVSAGSGMYKIVNKASGLLLGITNMSTSNGGTALIWGDSGTTDHLWSVTPDGSGHYKIKNDNSGLLLGVTGMSTASGAQVLQWNDNGTADHLWTLTAR</sequence>
<dbReference type="SUPFAM" id="SSF51445">
    <property type="entry name" value="(Trans)glycosidases"/>
    <property type="match status" value="1"/>
</dbReference>
<organism evidence="3 4">
    <name type="scientific">Streptacidiphilus alkalitolerans</name>
    <dbReference type="NCBI Taxonomy" id="3342712"/>
    <lineage>
        <taxon>Bacteria</taxon>
        <taxon>Bacillati</taxon>
        <taxon>Actinomycetota</taxon>
        <taxon>Actinomycetes</taxon>
        <taxon>Kitasatosporales</taxon>
        <taxon>Streptomycetaceae</taxon>
        <taxon>Streptacidiphilus</taxon>
    </lineage>
</organism>
<protein>
    <submittedName>
        <fullName evidence="3">RICIN domain-containing protein</fullName>
    </submittedName>
</protein>
<gene>
    <name evidence="3" type="ORF">ACEZDG_32740</name>
</gene>
<name>A0ABV6VJW5_9ACTN</name>
<dbReference type="PROSITE" id="PS50231">
    <property type="entry name" value="RICIN_B_LECTIN"/>
    <property type="match status" value="1"/>
</dbReference>
<dbReference type="Proteomes" id="UP001592582">
    <property type="component" value="Unassembled WGS sequence"/>
</dbReference>
<comment type="caution">
    <text evidence="3">The sequence shown here is derived from an EMBL/GenBank/DDBJ whole genome shotgun (WGS) entry which is preliminary data.</text>
</comment>
<dbReference type="EMBL" id="JBHEZX010000020">
    <property type="protein sequence ID" value="MFC1414039.1"/>
    <property type="molecule type" value="Genomic_DNA"/>
</dbReference>
<dbReference type="InterPro" id="IPR017853">
    <property type="entry name" value="GH"/>
</dbReference>